<dbReference type="InterPro" id="IPR017970">
    <property type="entry name" value="Homeobox_CS"/>
</dbReference>
<feature type="domain" description="Homeobox" evidence="10">
    <location>
        <begin position="189"/>
        <end position="249"/>
    </location>
</feature>
<comment type="subcellular location">
    <subcellularLocation>
        <location evidence="1 7 8">Nucleus</location>
    </subcellularLocation>
</comment>
<dbReference type="PANTHER" id="PTHR46770">
    <property type="entry name" value="HOMEOBOX PROTEIN ORTHOPEDIA"/>
    <property type="match status" value="1"/>
</dbReference>
<sequence>MLNNFYSGPATAAAAAAAAAAAVTAGTFAKEAAVAAAAAAAANGDLIKSAPNSNVSNSSILLGNVSQSHSPGLMQQQQQQASSLHLLGDHHHSHLSHHHPHHPHSHPHPHSHHHHHSPSQLLSPITINSESNATGLGPPPLSHNTINVSSTQSLSLHSNQSIQSSNTNSSSNSSNNNSHNNSGNNEKPSKQKRHRTRFTPSQLQELERSFGKTHYPDIFMREELAMRIGLTESRVQVWFQNRRAKWKKRKKTNNVFRNTTTLLPSHTLSPFGSMTTNADSLCGSFGTNPDSRWTLSGTGMTQVHGHSLSLGHPLGRQPPPSFGQSGGGLNCNLNPNSISPPGSSLTPYGQSNGPYNH</sequence>
<evidence type="ECO:0000256" key="4">
    <source>
        <dbReference type="ARBA" id="ARBA00023155"/>
    </source>
</evidence>
<dbReference type="PRINTS" id="PR00031">
    <property type="entry name" value="HTHREPRESSR"/>
</dbReference>
<dbReference type="SMART" id="SM00389">
    <property type="entry name" value="HOX"/>
    <property type="match status" value="1"/>
</dbReference>
<dbReference type="Pfam" id="PF00046">
    <property type="entry name" value="Homeodomain"/>
    <property type="match status" value="1"/>
</dbReference>
<accession>A0A9Q0M8C7</accession>
<dbReference type="Gene3D" id="1.10.10.60">
    <property type="entry name" value="Homeodomain-like"/>
    <property type="match status" value="1"/>
</dbReference>
<keyword evidence="12" id="KW-1185">Reference proteome</keyword>
<evidence type="ECO:0000256" key="8">
    <source>
        <dbReference type="RuleBase" id="RU000682"/>
    </source>
</evidence>
<dbReference type="SUPFAM" id="SSF46689">
    <property type="entry name" value="Homeodomain-like"/>
    <property type="match status" value="1"/>
</dbReference>
<feature type="DNA-binding region" description="Homeobox" evidence="7">
    <location>
        <begin position="191"/>
        <end position="250"/>
    </location>
</feature>
<dbReference type="FunFam" id="1.10.10.60:FF:000719">
    <property type="entry name" value="Homeobox protein orthopedia-like Protein"/>
    <property type="match status" value="1"/>
</dbReference>
<feature type="region of interest" description="Disordered" evidence="9">
    <location>
        <begin position="295"/>
        <end position="357"/>
    </location>
</feature>
<evidence type="ECO:0000256" key="6">
    <source>
        <dbReference type="ARBA" id="ARBA00067166"/>
    </source>
</evidence>
<dbReference type="InterPro" id="IPR000047">
    <property type="entry name" value="HTH_motif"/>
</dbReference>
<evidence type="ECO:0000256" key="2">
    <source>
        <dbReference type="ARBA" id="ARBA00006503"/>
    </source>
</evidence>
<evidence type="ECO:0000256" key="3">
    <source>
        <dbReference type="ARBA" id="ARBA00023125"/>
    </source>
</evidence>
<feature type="compositionally biased region" description="Low complexity" evidence="9">
    <location>
        <begin position="158"/>
        <end position="185"/>
    </location>
</feature>
<dbReference type="Proteomes" id="UP001142055">
    <property type="component" value="Chromosome 2"/>
</dbReference>
<feature type="compositionally biased region" description="Low complexity" evidence="9">
    <location>
        <begin position="75"/>
        <end position="86"/>
    </location>
</feature>
<feature type="compositionally biased region" description="Polar residues" evidence="9">
    <location>
        <begin position="125"/>
        <end position="134"/>
    </location>
</feature>
<feature type="compositionally biased region" description="Polar residues" evidence="9">
    <location>
        <begin position="331"/>
        <end position="357"/>
    </location>
</feature>
<proteinExistence type="inferred from homology"/>
<dbReference type="EMBL" id="JAPWDV010000002">
    <property type="protein sequence ID" value="KAJ6219942.1"/>
    <property type="molecule type" value="Genomic_DNA"/>
</dbReference>
<evidence type="ECO:0000256" key="1">
    <source>
        <dbReference type="ARBA" id="ARBA00004123"/>
    </source>
</evidence>
<feature type="compositionally biased region" description="Polar residues" evidence="9">
    <location>
        <begin position="62"/>
        <end position="74"/>
    </location>
</feature>
<dbReference type="GO" id="GO:0003677">
    <property type="term" value="F:DNA binding"/>
    <property type="evidence" value="ECO:0007669"/>
    <property type="project" value="UniProtKB-UniRule"/>
</dbReference>
<evidence type="ECO:0000256" key="7">
    <source>
        <dbReference type="PROSITE-ProRule" id="PRU00108"/>
    </source>
</evidence>
<evidence type="ECO:0000259" key="10">
    <source>
        <dbReference type="PROSITE" id="PS50071"/>
    </source>
</evidence>
<feature type="compositionally biased region" description="Polar residues" evidence="9">
    <location>
        <begin position="142"/>
        <end position="157"/>
    </location>
</feature>
<keyword evidence="4 7" id="KW-0371">Homeobox</keyword>
<dbReference type="PANTHER" id="PTHR46770:SF1">
    <property type="entry name" value="HOMEOBOX PROTEIN ORTHOPEDIA"/>
    <property type="match status" value="1"/>
</dbReference>
<dbReference type="GO" id="GO:0005634">
    <property type="term" value="C:nucleus"/>
    <property type="evidence" value="ECO:0007669"/>
    <property type="project" value="UniProtKB-SubCell"/>
</dbReference>
<dbReference type="PROSITE" id="PS50071">
    <property type="entry name" value="HOMEOBOX_2"/>
    <property type="match status" value="1"/>
</dbReference>
<keyword evidence="5 7" id="KW-0539">Nucleus</keyword>
<gene>
    <name evidence="11" type="ORF">RDWZM_005754</name>
</gene>
<dbReference type="CDD" id="cd00086">
    <property type="entry name" value="homeodomain"/>
    <property type="match status" value="1"/>
</dbReference>
<organism evidence="11 12">
    <name type="scientific">Blomia tropicalis</name>
    <name type="common">Mite</name>
    <dbReference type="NCBI Taxonomy" id="40697"/>
    <lineage>
        <taxon>Eukaryota</taxon>
        <taxon>Metazoa</taxon>
        <taxon>Ecdysozoa</taxon>
        <taxon>Arthropoda</taxon>
        <taxon>Chelicerata</taxon>
        <taxon>Arachnida</taxon>
        <taxon>Acari</taxon>
        <taxon>Acariformes</taxon>
        <taxon>Sarcoptiformes</taxon>
        <taxon>Astigmata</taxon>
        <taxon>Glycyphagoidea</taxon>
        <taxon>Echimyopodidae</taxon>
        <taxon>Blomia</taxon>
    </lineage>
</organism>
<keyword evidence="3 7" id="KW-0238">DNA-binding</keyword>
<evidence type="ECO:0000313" key="11">
    <source>
        <dbReference type="EMBL" id="KAJ6219942.1"/>
    </source>
</evidence>
<evidence type="ECO:0000313" key="12">
    <source>
        <dbReference type="Proteomes" id="UP001142055"/>
    </source>
</evidence>
<evidence type="ECO:0000256" key="9">
    <source>
        <dbReference type="SAM" id="MobiDB-lite"/>
    </source>
</evidence>
<dbReference type="OMA" id="AMRICLT"/>
<dbReference type="AlphaFoldDB" id="A0A9Q0M8C7"/>
<dbReference type="InterPro" id="IPR051895">
    <property type="entry name" value="OTP_Homeobox"/>
</dbReference>
<evidence type="ECO:0000256" key="5">
    <source>
        <dbReference type="ARBA" id="ARBA00023242"/>
    </source>
</evidence>
<dbReference type="InterPro" id="IPR001356">
    <property type="entry name" value="HD"/>
</dbReference>
<comment type="similarity">
    <text evidence="2">Belongs to the paired homeobox family. Bicoid subfamily.</text>
</comment>
<comment type="caution">
    <text evidence="11">The sequence shown here is derived from an EMBL/GenBank/DDBJ whole genome shotgun (WGS) entry which is preliminary data.</text>
</comment>
<dbReference type="InterPro" id="IPR009057">
    <property type="entry name" value="Homeodomain-like_sf"/>
</dbReference>
<protein>
    <recommendedName>
        <fullName evidence="6">Homeobox protein orthopedia</fullName>
    </recommendedName>
</protein>
<reference evidence="11" key="1">
    <citation type="submission" date="2022-12" db="EMBL/GenBank/DDBJ databases">
        <title>Genome assemblies of Blomia tropicalis.</title>
        <authorList>
            <person name="Cui Y."/>
        </authorList>
    </citation>
    <scope>NUCLEOTIDE SEQUENCE</scope>
    <source>
        <tissue evidence="11">Adult mites</tissue>
    </source>
</reference>
<feature type="compositionally biased region" description="Basic residues" evidence="9">
    <location>
        <begin position="91"/>
        <end position="117"/>
    </location>
</feature>
<dbReference type="GO" id="GO:0000981">
    <property type="term" value="F:DNA-binding transcription factor activity, RNA polymerase II-specific"/>
    <property type="evidence" value="ECO:0007669"/>
    <property type="project" value="InterPro"/>
</dbReference>
<feature type="region of interest" description="Disordered" evidence="9">
    <location>
        <begin position="62"/>
        <end position="202"/>
    </location>
</feature>
<dbReference type="PROSITE" id="PS00027">
    <property type="entry name" value="HOMEOBOX_1"/>
    <property type="match status" value="1"/>
</dbReference>
<dbReference type="GO" id="GO:0030182">
    <property type="term" value="P:neuron differentiation"/>
    <property type="evidence" value="ECO:0007669"/>
    <property type="project" value="TreeGrafter"/>
</dbReference>
<name>A0A9Q0M8C7_BLOTA</name>